<feature type="domain" description="KN homeodomain" evidence="6">
    <location>
        <begin position="275"/>
        <end position="314"/>
    </location>
</feature>
<feature type="compositionally biased region" description="Polar residues" evidence="5">
    <location>
        <begin position="505"/>
        <end position="521"/>
    </location>
</feature>
<dbReference type="CDD" id="cd00086">
    <property type="entry name" value="homeodomain"/>
    <property type="match status" value="1"/>
</dbReference>
<feature type="region of interest" description="Disordered" evidence="5">
    <location>
        <begin position="400"/>
        <end position="548"/>
    </location>
</feature>
<comment type="similarity">
    <text evidence="1">Belongs to the TALE/M-ATYP homeobox family.</text>
</comment>
<feature type="region of interest" description="Disordered" evidence="5">
    <location>
        <begin position="242"/>
        <end position="265"/>
    </location>
</feature>
<reference evidence="8" key="1">
    <citation type="journal article" date="2015" name="Curr. Microbiol.">
        <title>Cloning of the A Mating-Type Locus from Lepista nuda and Characterization of Its Genetic Structure.</title>
        <authorList>
            <person name="Rong C."/>
            <person name="Zhao S."/>
            <person name="Li D."/>
            <person name="Wang L."/>
            <person name="Wang S."/>
            <person name="Ma K."/>
            <person name="Xu F."/>
            <person name="Liu Y."/>
        </authorList>
    </citation>
    <scope>NUCLEOTIDE SEQUENCE</scope>
    <source>
        <strain evidence="8">JZB2117006</strain>
    </source>
</reference>
<evidence type="ECO:0000256" key="2">
    <source>
        <dbReference type="ARBA" id="ARBA00023125"/>
    </source>
</evidence>
<evidence type="ECO:0000256" key="4">
    <source>
        <dbReference type="ARBA" id="ARBA00023242"/>
    </source>
</evidence>
<evidence type="ECO:0000259" key="7">
    <source>
        <dbReference type="Pfam" id="PF12737"/>
    </source>
</evidence>
<dbReference type="Gene3D" id="1.10.10.60">
    <property type="entry name" value="Homeodomain-like"/>
    <property type="match status" value="1"/>
</dbReference>
<feature type="compositionally biased region" description="Basic and acidic residues" evidence="5">
    <location>
        <begin position="462"/>
        <end position="485"/>
    </location>
</feature>
<dbReference type="EMBL" id="KM268905">
    <property type="protein sequence ID" value="AKF12276.1"/>
    <property type="molecule type" value="Genomic_DNA"/>
</dbReference>
<dbReference type="InterPro" id="IPR001356">
    <property type="entry name" value="HD"/>
</dbReference>
<organism evidence="8">
    <name type="scientific">Collybia nuda</name>
    <dbReference type="NCBI Taxonomy" id="64659"/>
    <lineage>
        <taxon>Eukaryota</taxon>
        <taxon>Fungi</taxon>
        <taxon>Dikarya</taxon>
        <taxon>Basidiomycota</taxon>
        <taxon>Agaricomycotina</taxon>
        <taxon>Agaricomycetes</taxon>
        <taxon>Agaricomycetidae</taxon>
        <taxon>Agaricales</taxon>
        <taxon>Tricholomatineae</taxon>
        <taxon>Clitocybaceae</taxon>
        <taxon>Collybia</taxon>
    </lineage>
</organism>
<dbReference type="InterPro" id="IPR024441">
    <property type="entry name" value="Homeodomain1_C"/>
</dbReference>
<name>A0A0K0MN20_9AGAR</name>
<evidence type="ECO:0000256" key="5">
    <source>
        <dbReference type="SAM" id="MobiDB-lite"/>
    </source>
</evidence>
<dbReference type="Pfam" id="PF12737">
    <property type="entry name" value="Mating_C"/>
    <property type="match status" value="1"/>
</dbReference>
<evidence type="ECO:0000313" key="8">
    <source>
        <dbReference type="EMBL" id="AKF12276.1"/>
    </source>
</evidence>
<dbReference type="GO" id="GO:0003677">
    <property type="term" value="F:DNA binding"/>
    <property type="evidence" value="ECO:0007669"/>
    <property type="project" value="UniProtKB-KW"/>
</dbReference>
<keyword evidence="3 8" id="KW-0371">Homeobox</keyword>
<dbReference type="SUPFAM" id="SSF46689">
    <property type="entry name" value="Homeodomain-like"/>
    <property type="match status" value="1"/>
</dbReference>
<feature type="compositionally biased region" description="Polar residues" evidence="5">
    <location>
        <begin position="242"/>
        <end position="259"/>
    </location>
</feature>
<dbReference type="InterPro" id="IPR008422">
    <property type="entry name" value="KN_HD"/>
</dbReference>
<evidence type="ECO:0000259" key="6">
    <source>
        <dbReference type="Pfam" id="PF05920"/>
    </source>
</evidence>
<gene>
    <name evidence="8" type="primary">HD1</name>
</gene>
<evidence type="ECO:0000256" key="3">
    <source>
        <dbReference type="ARBA" id="ARBA00023155"/>
    </source>
</evidence>
<proteinExistence type="inferred from homology"/>
<dbReference type="AlphaFoldDB" id="A0A0K0MN20"/>
<protein>
    <submittedName>
        <fullName evidence="8">Homeodomain 1 mating type protein</fullName>
    </submittedName>
</protein>
<sequence length="763" mass="84902">MSLVWVELYACDVELVVGYRQGNLRRIIWLHVYITIGDSSREYTCGLCWQTVTVASVNLFDLGILLPLKSVPISILFCVLVERYSGLKLCTRYTYTCNCLISLVTMVTCGSGLRNRQCSMIMHQETLNPNHHLNALPPMLSLTERISRAEEQFIQAAREGDSSLTEFHELWSTLLFDVEGAFQAGHIDSETVFLLDSVASRVAILNDYLIDFQAMVPTIPSTLHGELDEILARVDINAIQSTPEPTCSATRHSSPSQPSTDKRSHPSYVSLAYDWLLKNLHNPYPSKETRNQIALKTACDRKFIDAWFIDTRKRIGWNSLRRERFSNKRTDIVDAAMRFFGKNDVQQSLDEDFRFEFLAIEMQARQLYAGRFSESALVINLDKTIKDITPEAKAQMRVDGISNKQGEKEASGQALRDALAASSYPSPHRSPSSTPSPLPSDTIILPVSITGRKRNSPTNDAEISHEGPNKRSRLEKSPRIDRSDYELTGLPSPALSCNEPLPTTEKGSLSTPSNSSGNMAPTSRKRRMSDADQQAAPKRPRHVLSGPRLHAVSDPFPTSAAFSVWFDNNIGIPDLAAADQIDSSPVDIELFDYSNITSKSNPLSNTTVCTNVIDPPQGTYASTSAVPSVPDVPFVLNISTNDFNYSELFYDPEDAVSEHPSQTFEFNPSLFELVPQTNSAALEVIADSAIINDTSVTQNVETSFDWIFPPLLPSENNCDLAPDFLWSSPSAHISVETHKAAKQRKVLEMKEELRRLEAEIAAS</sequence>
<dbReference type="InterPro" id="IPR009057">
    <property type="entry name" value="Homeodomain-like_sf"/>
</dbReference>
<accession>A0A0K0MN20</accession>
<dbReference type="GO" id="GO:0006355">
    <property type="term" value="P:regulation of DNA-templated transcription"/>
    <property type="evidence" value="ECO:0007669"/>
    <property type="project" value="InterPro"/>
</dbReference>
<evidence type="ECO:0000256" key="1">
    <source>
        <dbReference type="ARBA" id="ARBA00005800"/>
    </source>
</evidence>
<dbReference type="Pfam" id="PF05920">
    <property type="entry name" value="Homeobox_KN"/>
    <property type="match status" value="1"/>
</dbReference>
<keyword evidence="2 8" id="KW-0238">DNA-binding</keyword>
<feature type="domain" description="Mating-type protein C-terminal" evidence="7">
    <location>
        <begin position="354"/>
        <end position="761"/>
    </location>
</feature>
<feature type="compositionally biased region" description="Low complexity" evidence="5">
    <location>
        <begin position="422"/>
        <end position="435"/>
    </location>
</feature>
<keyword evidence="4" id="KW-0539">Nucleus</keyword>